<comment type="caution">
    <text evidence="7">The sequence shown here is derived from an EMBL/GenBank/DDBJ whole genome shotgun (WGS) entry which is preliminary data.</text>
</comment>
<dbReference type="PROSITE" id="PS51687">
    <property type="entry name" value="SAM_MT_RNA_M5U"/>
    <property type="match status" value="1"/>
</dbReference>
<evidence type="ECO:0000313" key="7">
    <source>
        <dbReference type="EMBL" id="RDU70574.1"/>
    </source>
</evidence>
<dbReference type="InterPro" id="IPR030390">
    <property type="entry name" value="MeTrfase_TrmA_AS"/>
</dbReference>
<feature type="binding site" evidence="5">
    <location>
        <position position="217"/>
    </location>
    <ligand>
        <name>S-adenosyl-L-methionine</name>
        <dbReference type="ChEBI" id="CHEBI:59789"/>
    </ligand>
</feature>
<dbReference type="EMBL" id="NXLV01000008">
    <property type="protein sequence ID" value="RDU70574.1"/>
    <property type="molecule type" value="Genomic_DNA"/>
</dbReference>
<name>A0A3D8J149_9HELI</name>
<reference evidence="7 8" key="1">
    <citation type="submission" date="2018-04" db="EMBL/GenBank/DDBJ databases">
        <title>Novel Campyloabacter and Helicobacter Species and Strains.</title>
        <authorList>
            <person name="Mannion A.J."/>
            <person name="Shen Z."/>
            <person name="Fox J.G."/>
        </authorList>
    </citation>
    <scope>NUCLEOTIDE SEQUENCE [LARGE SCALE GENOMIC DNA]</scope>
    <source>
        <strain evidence="7 8">MIT 04-9366</strain>
    </source>
</reference>
<dbReference type="AlphaFoldDB" id="A0A3D8J149"/>
<dbReference type="GO" id="GO:0019843">
    <property type="term" value="F:rRNA binding"/>
    <property type="evidence" value="ECO:0007669"/>
    <property type="project" value="TreeGrafter"/>
</dbReference>
<feature type="binding site" evidence="5">
    <location>
        <position position="187"/>
    </location>
    <ligand>
        <name>S-adenosyl-L-methionine</name>
        <dbReference type="ChEBI" id="CHEBI:59789"/>
    </ligand>
</feature>
<feature type="binding site" evidence="5">
    <location>
        <position position="298"/>
    </location>
    <ligand>
        <name>S-adenosyl-L-methionine</name>
        <dbReference type="ChEBI" id="CHEBI:59789"/>
    </ligand>
</feature>
<dbReference type="GO" id="GO:0032259">
    <property type="term" value="P:methylation"/>
    <property type="evidence" value="ECO:0007669"/>
    <property type="project" value="UniProtKB-KW"/>
</dbReference>
<evidence type="ECO:0000313" key="8">
    <source>
        <dbReference type="Proteomes" id="UP000257045"/>
    </source>
</evidence>
<dbReference type="OrthoDB" id="9804590at2"/>
<dbReference type="PROSITE" id="PS01231">
    <property type="entry name" value="TRMA_2"/>
    <property type="match status" value="1"/>
</dbReference>
<dbReference type="InterPro" id="IPR010280">
    <property type="entry name" value="U5_MeTrfase_fam"/>
</dbReference>
<dbReference type="InterPro" id="IPR029063">
    <property type="entry name" value="SAM-dependent_MTases_sf"/>
</dbReference>
<organism evidence="7 8">
    <name type="scientific">Helicobacter brantae</name>
    <dbReference type="NCBI Taxonomy" id="375927"/>
    <lineage>
        <taxon>Bacteria</taxon>
        <taxon>Pseudomonadati</taxon>
        <taxon>Campylobacterota</taxon>
        <taxon>Epsilonproteobacteria</taxon>
        <taxon>Campylobacterales</taxon>
        <taxon>Helicobacteraceae</taxon>
        <taxon>Helicobacter</taxon>
    </lineage>
</organism>
<dbReference type="HAMAP" id="MF_01011">
    <property type="entry name" value="RNA_methyltr_TrmA"/>
    <property type="match status" value="1"/>
</dbReference>
<keyword evidence="3 5" id="KW-0949">S-adenosyl-L-methionine</keyword>
<evidence type="ECO:0000256" key="3">
    <source>
        <dbReference type="ARBA" id="ARBA00022691"/>
    </source>
</evidence>
<dbReference type="GO" id="GO:0030697">
    <property type="term" value="F:tRNA (uracil(54)-C5)-methyltransferase activity, S-adenosyl methionine-dependent"/>
    <property type="evidence" value="ECO:0007669"/>
    <property type="project" value="InterPro"/>
</dbReference>
<dbReference type="SUPFAM" id="SSF53335">
    <property type="entry name" value="S-adenosyl-L-methionine-dependent methyltransferases"/>
    <property type="match status" value="1"/>
</dbReference>
<dbReference type="PANTHER" id="PTHR47790">
    <property type="entry name" value="TRNA/TMRNA (URACIL-C(5))-METHYLTRANSFERASE"/>
    <property type="match status" value="1"/>
</dbReference>
<dbReference type="FunFam" id="3.40.50.150:FF:000012">
    <property type="entry name" value="tRNA/tmRNA (uracil-C(5))-methyltransferase"/>
    <property type="match status" value="1"/>
</dbReference>
<dbReference type="NCBIfam" id="TIGR02143">
    <property type="entry name" value="trmA_only"/>
    <property type="match status" value="1"/>
</dbReference>
<evidence type="ECO:0000256" key="5">
    <source>
        <dbReference type="PROSITE-ProRule" id="PRU01024"/>
    </source>
</evidence>
<keyword evidence="2 5" id="KW-0808">Transferase</keyword>
<gene>
    <name evidence="7" type="ORF">CQA58_05225</name>
</gene>
<dbReference type="PANTHER" id="PTHR47790:SF2">
    <property type="entry name" value="TRNA_TMRNA (URACIL-C(5))-METHYLTRANSFERASE"/>
    <property type="match status" value="1"/>
</dbReference>
<proteinExistence type="inferred from homology"/>
<feature type="binding site" evidence="5">
    <location>
        <position position="238"/>
    </location>
    <ligand>
        <name>S-adenosyl-L-methionine</name>
        <dbReference type="ChEBI" id="CHEBI:59789"/>
    </ligand>
</feature>
<protein>
    <submittedName>
        <fullName evidence="7">tRNA (Uridine(54)-C5)-methyltransferase TrmA</fullName>
    </submittedName>
</protein>
<dbReference type="GO" id="GO:0005829">
    <property type="term" value="C:cytosol"/>
    <property type="evidence" value="ECO:0007669"/>
    <property type="project" value="TreeGrafter"/>
</dbReference>
<accession>A0A3D8J149</accession>
<evidence type="ECO:0000256" key="1">
    <source>
        <dbReference type="ARBA" id="ARBA00022603"/>
    </source>
</evidence>
<sequence>MLICPYFNQCGGCSLPLSYQAQLQEKVERINALGFVPSEIYTSPTSGFRSRGEFRIYRDERGLHYAMSRENKPLPITSCPILLPHLQEVLNSLLPILNHSKILSNKLFSIEVLGTLTRQTLVVLLYHRALDEEWEREAKEIEEKLGIHIIGRSRGEKRVISTEFLKDSLSLEHQTYHFVRYDNAFSQPNPTLNLKMLEFALSCVRESERREDLLELYCGGGNFTIPLSKEFGKVFATEIAKSSIKALHQNIIDNKITNIFYARLSGEESIEALRGEREFFRLREVDLGDYHFSHIFIDPPRNGVGEKKMLEFISSFENIIYISCNPLTLKEDLNILLKTHKIKRFALFDQFPYTHHIESGVWLEKI</sequence>
<dbReference type="Proteomes" id="UP000257045">
    <property type="component" value="Unassembled WGS sequence"/>
</dbReference>
<evidence type="ECO:0000256" key="6">
    <source>
        <dbReference type="PROSITE-ProRule" id="PRU10015"/>
    </source>
</evidence>
<dbReference type="GO" id="GO:0009451">
    <property type="term" value="P:RNA modification"/>
    <property type="evidence" value="ECO:0007669"/>
    <property type="project" value="UniProtKB-ARBA"/>
</dbReference>
<keyword evidence="4" id="KW-0819">tRNA processing</keyword>
<feature type="active site" description="Nucleophile" evidence="5">
    <location>
        <position position="324"/>
    </location>
</feature>
<dbReference type="InterPro" id="IPR030391">
    <property type="entry name" value="MeTrfase_TrmA_CS"/>
</dbReference>
<dbReference type="PROSITE" id="PS01230">
    <property type="entry name" value="TRMA_1"/>
    <property type="match status" value="1"/>
</dbReference>
<evidence type="ECO:0000256" key="4">
    <source>
        <dbReference type="ARBA" id="ARBA00022694"/>
    </source>
</evidence>
<dbReference type="Gene3D" id="3.40.50.150">
    <property type="entry name" value="Vaccinia Virus protein VP39"/>
    <property type="match status" value="1"/>
</dbReference>
<keyword evidence="1 5" id="KW-0489">Methyltransferase</keyword>
<evidence type="ECO:0000256" key="2">
    <source>
        <dbReference type="ARBA" id="ARBA00022679"/>
    </source>
</evidence>
<dbReference type="GO" id="GO:0000049">
    <property type="term" value="F:tRNA binding"/>
    <property type="evidence" value="ECO:0007669"/>
    <property type="project" value="TreeGrafter"/>
</dbReference>
<dbReference type="Gene3D" id="2.40.50.1070">
    <property type="match status" value="1"/>
</dbReference>
<keyword evidence="8" id="KW-1185">Reference proteome</keyword>
<dbReference type="Pfam" id="PF05958">
    <property type="entry name" value="tRNA_U5-meth_tr"/>
    <property type="match status" value="1"/>
</dbReference>
<feature type="active site" evidence="6">
    <location>
        <position position="324"/>
    </location>
</feature>
<dbReference type="InterPro" id="IPR011869">
    <property type="entry name" value="TrmA_MeTrfase"/>
</dbReference>
<dbReference type="GO" id="GO:0008033">
    <property type="term" value="P:tRNA processing"/>
    <property type="evidence" value="ECO:0007669"/>
    <property type="project" value="UniProtKB-KW"/>
</dbReference>
<comment type="similarity">
    <text evidence="5">Belongs to the class I-like SAM-binding methyltransferase superfamily. RNA M5U methyltransferase family.</text>
</comment>